<dbReference type="PANTHER" id="PTHR31683">
    <property type="entry name" value="PECTATE LYASE 18-RELATED"/>
    <property type="match status" value="1"/>
</dbReference>
<gene>
    <name evidence="13" type="ORF">C1H46_006427</name>
</gene>
<evidence type="ECO:0000256" key="10">
    <source>
        <dbReference type="ARBA" id="ARBA00023239"/>
    </source>
</evidence>
<dbReference type="GO" id="GO:0046872">
    <property type="term" value="F:metal ion binding"/>
    <property type="evidence" value="ECO:0007669"/>
    <property type="project" value="UniProtKB-KW"/>
</dbReference>
<evidence type="ECO:0000256" key="3">
    <source>
        <dbReference type="ARBA" id="ARBA00005220"/>
    </source>
</evidence>
<dbReference type="UniPathway" id="UPA00545">
    <property type="reaction ID" value="UER00824"/>
</dbReference>
<keyword evidence="7 11" id="KW-0479">Metal-binding</keyword>
<dbReference type="GO" id="GO:0030570">
    <property type="term" value="F:pectate lyase activity"/>
    <property type="evidence" value="ECO:0007669"/>
    <property type="project" value="UniProtKB-EC"/>
</dbReference>
<dbReference type="AlphaFoldDB" id="A0A540NA13"/>
<evidence type="ECO:0000256" key="2">
    <source>
        <dbReference type="ARBA" id="ARBA00004191"/>
    </source>
</evidence>
<dbReference type="InterPro" id="IPR018082">
    <property type="entry name" value="AmbAllergen"/>
</dbReference>
<evidence type="ECO:0000256" key="4">
    <source>
        <dbReference type="ARBA" id="ARBA00010980"/>
    </source>
</evidence>
<evidence type="ECO:0000256" key="11">
    <source>
        <dbReference type="RuleBase" id="RU361123"/>
    </source>
</evidence>
<keyword evidence="6" id="KW-0134">Cell wall</keyword>
<dbReference type="Proteomes" id="UP000315295">
    <property type="component" value="Unassembled WGS sequence"/>
</dbReference>
<name>A0A540NA13_MALBA</name>
<dbReference type="EMBL" id="VIEB01000078">
    <property type="protein sequence ID" value="TQE07894.1"/>
    <property type="molecule type" value="Genomic_DNA"/>
</dbReference>
<keyword evidence="10 11" id="KW-0456">Lyase</keyword>
<accession>A0A540NA13</accession>
<organism evidence="13 14">
    <name type="scientific">Malus baccata</name>
    <name type="common">Siberian crab apple</name>
    <name type="synonym">Pyrus baccata</name>
    <dbReference type="NCBI Taxonomy" id="106549"/>
    <lineage>
        <taxon>Eukaryota</taxon>
        <taxon>Viridiplantae</taxon>
        <taxon>Streptophyta</taxon>
        <taxon>Embryophyta</taxon>
        <taxon>Tracheophyta</taxon>
        <taxon>Spermatophyta</taxon>
        <taxon>Magnoliopsida</taxon>
        <taxon>eudicotyledons</taxon>
        <taxon>Gunneridae</taxon>
        <taxon>Pentapetalae</taxon>
        <taxon>rosids</taxon>
        <taxon>fabids</taxon>
        <taxon>Rosales</taxon>
        <taxon>Rosaceae</taxon>
        <taxon>Amygdaloideae</taxon>
        <taxon>Maleae</taxon>
        <taxon>Malus</taxon>
    </lineage>
</organism>
<comment type="pathway">
    <text evidence="3 11">Glycan metabolism; pectin degradation; 2-dehydro-3-deoxy-D-gluconate from pectin: step 2/5.</text>
</comment>
<dbReference type="SMART" id="SM00656">
    <property type="entry name" value="Amb_all"/>
    <property type="match status" value="1"/>
</dbReference>
<evidence type="ECO:0000313" key="13">
    <source>
        <dbReference type="EMBL" id="TQE07894.1"/>
    </source>
</evidence>
<keyword evidence="8" id="KW-0732">Signal</keyword>
<evidence type="ECO:0000256" key="1">
    <source>
        <dbReference type="ARBA" id="ARBA00000695"/>
    </source>
</evidence>
<dbReference type="GO" id="GO:0045490">
    <property type="term" value="P:pectin catabolic process"/>
    <property type="evidence" value="ECO:0007669"/>
    <property type="project" value="UniProtKB-UniPathway"/>
</dbReference>
<comment type="catalytic activity">
    <reaction evidence="1 11">
        <text>Eliminative cleavage of (1-&gt;4)-alpha-D-galacturonan to give oligosaccharides with 4-deoxy-alpha-D-galact-4-enuronosyl groups at their non-reducing ends.</text>
        <dbReference type="EC" id="4.2.2.2"/>
    </reaction>
</comment>
<comment type="subcellular location">
    <subcellularLocation>
        <location evidence="2">Secreted</location>
        <location evidence="2">Cell wall</location>
    </subcellularLocation>
</comment>
<evidence type="ECO:0000256" key="6">
    <source>
        <dbReference type="ARBA" id="ARBA00022512"/>
    </source>
</evidence>
<keyword evidence="9 11" id="KW-0106">Calcium</keyword>
<dbReference type="SUPFAM" id="SSF51126">
    <property type="entry name" value="Pectin lyase-like"/>
    <property type="match status" value="1"/>
</dbReference>
<reference evidence="13 14" key="1">
    <citation type="journal article" date="2019" name="G3 (Bethesda)">
        <title>Sequencing of a Wild Apple (Malus baccata) Genome Unravels the Differences Between Cultivated and Wild Apple Species Regarding Disease Resistance and Cold Tolerance.</title>
        <authorList>
            <person name="Chen X."/>
        </authorList>
    </citation>
    <scope>NUCLEOTIDE SEQUENCE [LARGE SCALE GENOMIC DNA]</scope>
    <source>
        <strain evidence="14">cv. Shandingzi</strain>
        <tissue evidence="13">Leaves</tissue>
    </source>
</reference>
<dbReference type="InterPro" id="IPR045032">
    <property type="entry name" value="PEL"/>
</dbReference>
<dbReference type="PRINTS" id="PR00807">
    <property type="entry name" value="AMBALLERGEN"/>
</dbReference>
<dbReference type="InterPro" id="IPR012334">
    <property type="entry name" value="Pectin_lyas_fold"/>
</dbReference>
<comment type="cofactor">
    <cofactor evidence="11">
        <name>Ca(2+)</name>
        <dbReference type="ChEBI" id="CHEBI:29108"/>
    </cofactor>
    <text evidence="11">Binds 1 Ca(2+) ion. Required for its activity.</text>
</comment>
<dbReference type="InterPro" id="IPR002022">
    <property type="entry name" value="Pec_lyase"/>
</dbReference>
<dbReference type="STRING" id="106549.A0A540NA13"/>
<dbReference type="InterPro" id="IPR011050">
    <property type="entry name" value="Pectin_lyase_fold/virulence"/>
</dbReference>
<comment type="similarity">
    <text evidence="4 11">Belongs to the polysaccharide lyase 1 family.</text>
</comment>
<evidence type="ECO:0000256" key="8">
    <source>
        <dbReference type="ARBA" id="ARBA00022729"/>
    </source>
</evidence>
<dbReference type="PANTHER" id="PTHR31683:SF11">
    <property type="entry name" value="PECTATE LYASE"/>
    <property type="match status" value="1"/>
</dbReference>
<keyword evidence="6" id="KW-0964">Secreted</keyword>
<evidence type="ECO:0000313" key="14">
    <source>
        <dbReference type="Proteomes" id="UP000315295"/>
    </source>
</evidence>
<dbReference type="Gene3D" id="2.160.20.10">
    <property type="entry name" value="Single-stranded right-handed beta-helix, Pectin lyase-like"/>
    <property type="match status" value="1"/>
</dbReference>
<evidence type="ECO:0000259" key="12">
    <source>
        <dbReference type="SMART" id="SM00656"/>
    </source>
</evidence>
<protein>
    <recommendedName>
        <fullName evidence="5 11">Pectate lyase</fullName>
        <ecNumber evidence="5 11">4.2.2.2</ecNumber>
    </recommendedName>
</protein>
<sequence length="113" mass="12606">MTIKLKYELIVNSFKTIDGRDVNVHVHHCKPAGNTNIASSPTHIGWRGKSDGDDISLFGARKIWIDHCSLLFCADGLIDAIMGSTGITISNNYFTHHDEVMPVGTLTFQRRQH</sequence>
<evidence type="ECO:0000256" key="7">
    <source>
        <dbReference type="ARBA" id="ARBA00022723"/>
    </source>
</evidence>
<dbReference type="EC" id="4.2.2.2" evidence="5 11"/>
<comment type="caution">
    <text evidence="13">The sequence shown here is derived from an EMBL/GenBank/DDBJ whole genome shotgun (WGS) entry which is preliminary data.</text>
</comment>
<keyword evidence="14" id="KW-1185">Reference proteome</keyword>
<proteinExistence type="inferred from homology"/>
<feature type="domain" description="Pectate lyase" evidence="12">
    <location>
        <begin position="1"/>
        <end position="113"/>
    </location>
</feature>
<evidence type="ECO:0000256" key="5">
    <source>
        <dbReference type="ARBA" id="ARBA00012272"/>
    </source>
</evidence>
<evidence type="ECO:0000256" key="9">
    <source>
        <dbReference type="ARBA" id="ARBA00022837"/>
    </source>
</evidence>